<keyword evidence="3 4" id="KW-0597">Phosphoprotein</keyword>
<dbReference type="InterPro" id="IPR013656">
    <property type="entry name" value="PAS_4"/>
</dbReference>
<dbReference type="EMBL" id="JADKIO010000008">
    <property type="protein sequence ID" value="MBK9796964.1"/>
    <property type="molecule type" value="Genomic_DNA"/>
</dbReference>
<evidence type="ECO:0000256" key="2">
    <source>
        <dbReference type="ARBA" id="ARBA00012438"/>
    </source>
</evidence>
<dbReference type="InterPro" id="IPR001610">
    <property type="entry name" value="PAC"/>
</dbReference>
<dbReference type="Pfam" id="PF08448">
    <property type="entry name" value="PAS_4"/>
    <property type="match status" value="2"/>
</dbReference>
<dbReference type="CDD" id="cd00156">
    <property type="entry name" value="REC"/>
    <property type="match status" value="1"/>
</dbReference>
<dbReference type="Pfam" id="PF00072">
    <property type="entry name" value="Response_reg"/>
    <property type="match status" value="1"/>
</dbReference>
<dbReference type="InterPro" id="IPR036890">
    <property type="entry name" value="HATPase_C_sf"/>
</dbReference>
<dbReference type="Pfam" id="PF00512">
    <property type="entry name" value="HisKA"/>
    <property type="match status" value="1"/>
</dbReference>
<dbReference type="SUPFAM" id="SSF47384">
    <property type="entry name" value="Homodimeric domain of signal transducing histidine kinase"/>
    <property type="match status" value="1"/>
</dbReference>
<organism evidence="9 10">
    <name type="scientific">Candidatus Geothrix skivensis</name>
    <dbReference type="NCBI Taxonomy" id="2954439"/>
    <lineage>
        <taxon>Bacteria</taxon>
        <taxon>Pseudomonadati</taxon>
        <taxon>Acidobacteriota</taxon>
        <taxon>Holophagae</taxon>
        <taxon>Holophagales</taxon>
        <taxon>Holophagaceae</taxon>
        <taxon>Geothrix</taxon>
    </lineage>
</organism>
<dbReference type="AlphaFoldDB" id="A0A9D7SI47"/>
<dbReference type="GO" id="GO:0005524">
    <property type="term" value="F:ATP binding"/>
    <property type="evidence" value="ECO:0007669"/>
    <property type="project" value="UniProtKB-KW"/>
</dbReference>
<evidence type="ECO:0000313" key="10">
    <source>
        <dbReference type="Proteomes" id="UP000886657"/>
    </source>
</evidence>
<evidence type="ECO:0000313" key="9">
    <source>
        <dbReference type="EMBL" id="MBK9796964.1"/>
    </source>
</evidence>
<dbReference type="CDD" id="cd00082">
    <property type="entry name" value="HisKA"/>
    <property type="match status" value="1"/>
</dbReference>
<reference evidence="9" key="1">
    <citation type="submission" date="2020-10" db="EMBL/GenBank/DDBJ databases">
        <title>Connecting structure to function with the recovery of over 1000 high-quality activated sludge metagenome-assembled genomes encoding full-length rRNA genes using long-read sequencing.</title>
        <authorList>
            <person name="Singleton C.M."/>
            <person name="Petriglieri F."/>
            <person name="Kristensen J.M."/>
            <person name="Kirkegaard R.H."/>
            <person name="Michaelsen T.Y."/>
            <person name="Andersen M.H."/>
            <person name="Karst S.M."/>
            <person name="Dueholm M.S."/>
            <person name="Nielsen P.H."/>
            <person name="Albertsen M."/>
        </authorList>
    </citation>
    <scope>NUCLEOTIDE SEQUENCE</scope>
    <source>
        <strain evidence="9">Skiv_18-Q3-R9-52_MAXAC.067</strain>
    </source>
</reference>
<dbReference type="InterPro" id="IPR000700">
    <property type="entry name" value="PAS-assoc_C"/>
</dbReference>
<feature type="domain" description="PAS" evidence="7">
    <location>
        <begin position="1"/>
        <end position="67"/>
    </location>
</feature>
<dbReference type="InterPro" id="IPR003661">
    <property type="entry name" value="HisK_dim/P_dom"/>
</dbReference>
<dbReference type="SMART" id="SM00387">
    <property type="entry name" value="HATPase_c"/>
    <property type="match status" value="1"/>
</dbReference>
<evidence type="ECO:0000259" key="5">
    <source>
        <dbReference type="PROSITE" id="PS50109"/>
    </source>
</evidence>
<feature type="modified residue" description="4-aspartylphosphate" evidence="4">
    <location>
        <position position="793"/>
    </location>
</feature>
<dbReference type="Gene3D" id="3.30.565.10">
    <property type="entry name" value="Histidine kinase-like ATPase, C-terminal domain"/>
    <property type="match status" value="1"/>
</dbReference>
<dbReference type="Pfam" id="PF13426">
    <property type="entry name" value="PAS_9"/>
    <property type="match status" value="1"/>
</dbReference>
<dbReference type="SMART" id="SM00448">
    <property type="entry name" value="REC"/>
    <property type="match status" value="1"/>
</dbReference>
<evidence type="ECO:0000259" key="8">
    <source>
        <dbReference type="PROSITE" id="PS50113"/>
    </source>
</evidence>
<evidence type="ECO:0000256" key="4">
    <source>
        <dbReference type="PROSITE-ProRule" id="PRU00169"/>
    </source>
</evidence>
<dbReference type="PANTHER" id="PTHR43065">
    <property type="entry name" value="SENSOR HISTIDINE KINASE"/>
    <property type="match status" value="1"/>
</dbReference>
<dbReference type="InterPro" id="IPR004358">
    <property type="entry name" value="Sig_transdc_His_kin-like_C"/>
</dbReference>
<evidence type="ECO:0000259" key="6">
    <source>
        <dbReference type="PROSITE" id="PS50110"/>
    </source>
</evidence>
<protein>
    <recommendedName>
        <fullName evidence="2">histidine kinase</fullName>
        <ecNumber evidence="2">2.7.13.3</ecNumber>
    </recommendedName>
</protein>
<dbReference type="Pfam" id="PF02518">
    <property type="entry name" value="HATPase_c"/>
    <property type="match status" value="1"/>
</dbReference>
<comment type="caution">
    <text evidence="9">The sequence shown here is derived from an EMBL/GenBank/DDBJ whole genome shotgun (WGS) entry which is preliminary data.</text>
</comment>
<dbReference type="PROSITE" id="PS50113">
    <property type="entry name" value="PAC"/>
    <property type="match status" value="1"/>
</dbReference>
<dbReference type="InterPro" id="IPR005467">
    <property type="entry name" value="His_kinase_dom"/>
</dbReference>
<evidence type="ECO:0000256" key="3">
    <source>
        <dbReference type="ARBA" id="ARBA00022553"/>
    </source>
</evidence>
<comment type="catalytic activity">
    <reaction evidence="1">
        <text>ATP + protein L-histidine = ADP + protein N-phospho-L-histidine.</text>
        <dbReference type="EC" id="2.7.13.3"/>
    </reaction>
</comment>
<dbReference type="InterPro" id="IPR001789">
    <property type="entry name" value="Sig_transdc_resp-reg_receiver"/>
</dbReference>
<accession>A0A9D7SI47</accession>
<dbReference type="SUPFAM" id="SSF55785">
    <property type="entry name" value="PYP-like sensor domain (PAS domain)"/>
    <property type="match status" value="4"/>
</dbReference>
<dbReference type="PROSITE" id="PS50109">
    <property type="entry name" value="HIS_KIN"/>
    <property type="match status" value="1"/>
</dbReference>
<feature type="domain" description="Response regulatory" evidence="6">
    <location>
        <begin position="743"/>
        <end position="858"/>
    </location>
</feature>
<evidence type="ECO:0000259" key="7">
    <source>
        <dbReference type="PROSITE" id="PS50112"/>
    </source>
</evidence>
<feature type="domain" description="PAC" evidence="8">
    <location>
        <begin position="70"/>
        <end position="121"/>
    </location>
</feature>
<feature type="domain" description="PAS" evidence="7">
    <location>
        <begin position="241"/>
        <end position="317"/>
    </location>
</feature>
<dbReference type="PROSITE" id="PS50110">
    <property type="entry name" value="RESPONSE_REGULATORY"/>
    <property type="match status" value="1"/>
</dbReference>
<dbReference type="InterPro" id="IPR011006">
    <property type="entry name" value="CheY-like_superfamily"/>
</dbReference>
<dbReference type="Gene3D" id="3.40.50.2300">
    <property type="match status" value="1"/>
</dbReference>
<dbReference type="EC" id="2.7.13.3" evidence="2"/>
<dbReference type="Pfam" id="PF13188">
    <property type="entry name" value="PAS_8"/>
    <property type="match status" value="1"/>
</dbReference>
<dbReference type="InterPro" id="IPR003594">
    <property type="entry name" value="HATPase_dom"/>
</dbReference>
<dbReference type="Gene3D" id="3.30.450.20">
    <property type="entry name" value="PAS domain"/>
    <property type="match status" value="4"/>
</dbReference>
<dbReference type="SMART" id="SM00086">
    <property type="entry name" value="PAC"/>
    <property type="match status" value="3"/>
</dbReference>
<dbReference type="SUPFAM" id="SSF52172">
    <property type="entry name" value="CheY-like"/>
    <property type="match status" value="1"/>
</dbReference>
<dbReference type="InterPro" id="IPR035965">
    <property type="entry name" value="PAS-like_dom_sf"/>
</dbReference>
<dbReference type="Gene3D" id="1.10.287.130">
    <property type="match status" value="1"/>
</dbReference>
<dbReference type="CDD" id="cd00130">
    <property type="entry name" value="PAS"/>
    <property type="match status" value="3"/>
</dbReference>
<dbReference type="InterPro" id="IPR000014">
    <property type="entry name" value="PAS"/>
</dbReference>
<feature type="domain" description="PAS" evidence="7">
    <location>
        <begin position="391"/>
        <end position="456"/>
    </location>
</feature>
<dbReference type="Proteomes" id="UP000886657">
    <property type="component" value="Unassembled WGS sequence"/>
</dbReference>
<dbReference type="SMART" id="SM00091">
    <property type="entry name" value="PAS"/>
    <property type="match status" value="4"/>
</dbReference>
<dbReference type="PROSITE" id="PS50112">
    <property type="entry name" value="PAS"/>
    <property type="match status" value="4"/>
</dbReference>
<proteinExistence type="predicted"/>
<sequence>MSMVLDESTDPIFNILEDGTYRYVNQAFSGAFGKSPEAVIGKRIWDIFPRAEAEARMTMVRKAFATGETSVFDVRVPSPAGDRHFITSLKPIRDRNGRVSSVVCISKDITARKRLEEASAEVHEKFRALSEAAFEAIFISENGLCLDQNRSAEEMFGYSSEEAIGRPGTEWIAPEDRDRVKKNMMAGYELPYEATGLRKDGSTFPALIRGKRMPYQGRTVRVTSMSDITERKRTEGALKESRQQYEHLVASIPVGVYLIRSQPDTTIAFEYVSPRLAELFGVDRERLLADIQLAFSGIHPDDLENFIQLNRDGLTYTVPFDWTGRALIQGAVRWLHIQSMPEPQDNGDVLWHGVVTDITKQRLAEAALRDSNELLTLFVHHSPIYTFIKEVTASGSRVLQASENFEQMIGIKGSDMVGRTMDELFPADLAEKILSDDLAVVSAGKALEVEEALNGRSYTTLKFPIVQGGRTLLAGFTIDITERKKAEEEKFRLQGQLQQAQKMESLGLLAGGVAHDMNNVLAAILGMAELGIEDQPTGGRVFHAFDTIIRAAGRGGKMVKTLLNFARQSPAEELELDMNLILREEVHLLERTTLAKVRLHLDLAPDLRPIRGDANALTHAFMNLCVNAVDAMPEHGTLTLRTRNVDADWIEVMVEDTGTGMPQAILDRALDPFFTTKGVGKGTGLGLSMVYSTVVAHRGQVDLQSEPGQGTRVRMRFPACEALVRPVEPQARSGFAPPVARLKVLLVDDDELIQSTLQSVLSSLGHTVLAVLTGEEALVKLAGGLQPDVVILDMNMPGLGGAGTLPRLRALNPKVPVLLVTGRADQAALDLAEAHPHVVLLSKPFRIKELQQYLDTLNRD</sequence>
<feature type="domain" description="Histidine kinase" evidence="5">
    <location>
        <begin position="512"/>
        <end position="721"/>
    </location>
</feature>
<dbReference type="NCBIfam" id="TIGR00229">
    <property type="entry name" value="sensory_box"/>
    <property type="match status" value="4"/>
</dbReference>
<evidence type="ECO:0000256" key="1">
    <source>
        <dbReference type="ARBA" id="ARBA00000085"/>
    </source>
</evidence>
<dbReference type="SUPFAM" id="SSF55874">
    <property type="entry name" value="ATPase domain of HSP90 chaperone/DNA topoisomerase II/histidine kinase"/>
    <property type="match status" value="1"/>
</dbReference>
<gene>
    <name evidence="9" type="ORF">IPP58_10790</name>
</gene>
<feature type="domain" description="PAS" evidence="7">
    <location>
        <begin position="139"/>
        <end position="184"/>
    </location>
</feature>
<dbReference type="PRINTS" id="PR00344">
    <property type="entry name" value="BCTRLSENSOR"/>
</dbReference>
<dbReference type="PANTHER" id="PTHR43065:SF42">
    <property type="entry name" value="TWO-COMPONENT SENSOR PPRA"/>
    <property type="match status" value="1"/>
</dbReference>
<dbReference type="InterPro" id="IPR036097">
    <property type="entry name" value="HisK_dim/P_sf"/>
</dbReference>
<dbReference type="SMART" id="SM00388">
    <property type="entry name" value="HisKA"/>
    <property type="match status" value="1"/>
</dbReference>
<name>A0A9D7SI47_9BACT</name>
<dbReference type="GO" id="GO:0000155">
    <property type="term" value="F:phosphorelay sensor kinase activity"/>
    <property type="evidence" value="ECO:0007669"/>
    <property type="project" value="InterPro"/>
</dbReference>